<keyword evidence="3" id="KW-1003">Cell membrane</keyword>
<keyword evidence="5 10" id="KW-1133">Transmembrane helix</keyword>
<dbReference type="Proteomes" id="UP001153620">
    <property type="component" value="Chromosome 3"/>
</dbReference>
<comment type="similarity">
    <text evidence="2">Belongs to the G-protein coupled receptor 1 family.</text>
</comment>
<organism evidence="12 13">
    <name type="scientific">Chironomus riparius</name>
    <dbReference type="NCBI Taxonomy" id="315576"/>
    <lineage>
        <taxon>Eukaryota</taxon>
        <taxon>Metazoa</taxon>
        <taxon>Ecdysozoa</taxon>
        <taxon>Arthropoda</taxon>
        <taxon>Hexapoda</taxon>
        <taxon>Insecta</taxon>
        <taxon>Pterygota</taxon>
        <taxon>Neoptera</taxon>
        <taxon>Endopterygota</taxon>
        <taxon>Diptera</taxon>
        <taxon>Nematocera</taxon>
        <taxon>Chironomoidea</taxon>
        <taxon>Chironomidae</taxon>
        <taxon>Chironominae</taxon>
        <taxon>Chironomus</taxon>
    </lineage>
</organism>
<dbReference type="AlphaFoldDB" id="A0A9N9RZ68"/>
<gene>
    <name evidence="12" type="ORF">CHIRRI_LOCUS10595</name>
</gene>
<evidence type="ECO:0000256" key="2">
    <source>
        <dbReference type="ARBA" id="ARBA00010663"/>
    </source>
</evidence>
<keyword evidence="9" id="KW-0807">Transducer</keyword>
<dbReference type="GO" id="GO:0035237">
    <property type="term" value="F:corazonin receptor activity"/>
    <property type="evidence" value="ECO:0007669"/>
    <property type="project" value="TreeGrafter"/>
</dbReference>
<evidence type="ECO:0000313" key="13">
    <source>
        <dbReference type="Proteomes" id="UP001153620"/>
    </source>
</evidence>
<proteinExistence type="inferred from homology"/>
<dbReference type="SUPFAM" id="SSF81321">
    <property type="entry name" value="Family A G protein-coupled receptor-like"/>
    <property type="match status" value="1"/>
</dbReference>
<dbReference type="PROSITE" id="PS50262">
    <property type="entry name" value="G_PROTEIN_RECEP_F1_2"/>
    <property type="match status" value="1"/>
</dbReference>
<feature type="transmembrane region" description="Helical" evidence="10">
    <location>
        <begin position="114"/>
        <end position="133"/>
    </location>
</feature>
<feature type="transmembrane region" description="Helical" evidence="10">
    <location>
        <begin position="200"/>
        <end position="219"/>
    </location>
</feature>
<comment type="subcellular location">
    <subcellularLocation>
        <location evidence="1">Cell membrane</location>
        <topology evidence="1">Multi-pass membrane protein</topology>
    </subcellularLocation>
</comment>
<feature type="transmembrane region" description="Helical" evidence="10">
    <location>
        <begin position="154"/>
        <end position="174"/>
    </location>
</feature>
<dbReference type="PANTHER" id="PTHR24230">
    <property type="entry name" value="G-PROTEIN COUPLED RECEPTOR"/>
    <property type="match status" value="1"/>
</dbReference>
<feature type="transmembrane region" description="Helical" evidence="10">
    <location>
        <begin position="73"/>
        <end position="94"/>
    </location>
</feature>
<keyword evidence="8" id="KW-0675">Receptor</keyword>
<dbReference type="InterPro" id="IPR000276">
    <property type="entry name" value="GPCR_Rhodpsn"/>
</dbReference>
<feature type="transmembrane region" description="Helical" evidence="10">
    <location>
        <begin position="303"/>
        <end position="321"/>
    </location>
</feature>
<dbReference type="InterPro" id="IPR017452">
    <property type="entry name" value="GPCR_Rhodpsn_7TM"/>
</dbReference>
<accession>A0A9N9RZ68</accession>
<evidence type="ECO:0000256" key="10">
    <source>
        <dbReference type="SAM" id="Phobius"/>
    </source>
</evidence>
<evidence type="ECO:0000259" key="11">
    <source>
        <dbReference type="PROSITE" id="PS50262"/>
    </source>
</evidence>
<reference evidence="12" key="2">
    <citation type="submission" date="2022-10" db="EMBL/GenBank/DDBJ databases">
        <authorList>
            <consortium name="ENA_rothamsted_submissions"/>
            <consortium name="culmorum"/>
            <person name="King R."/>
        </authorList>
    </citation>
    <scope>NUCLEOTIDE SEQUENCE</scope>
</reference>
<sequence>MDLKATILTVPSLRNESCSNRVNTSFFQYTGASDVIQAFFIMTLTLAIVGANLVLIIVINCRRYSSFIHPQPRYLITSLALNDLAIGLLITPFGTLPALLHCWPYGEIFCQIQALLRGALTQQSAVILVCMAVDRYTCALYPHKYHQHSSKKGCVAILSITWILCLSFFGTLVLPRGQYFFNSIGLLGCEPFYNKPSYRILATCAFYFPTTMVLMYCYGSSFHANRFRLVTAPSASSSTSAFVAPVAIAEKMVEHERVLRGSTSRTMAAISLGFIVIVTPYTIQEVVAACTGSKVPPIMEFMVVWFAISNGFWNPFLYWLLNAHFRSISHDMIATTCFRRRRSKMEDSKHHSCTMSSMECDHDIPLPPLPKMCAPSISGNTDFDGLSEKYWGEILERTFSSNSLHAMQHQNHYQHNHQTQAYNNNRSSNGKFHHFGNSTAFSDINLNRSDTNLYYSNSEPRLCEHDLHDINCAKNKAFFGAFNRIEDI</sequence>
<dbReference type="GO" id="GO:0005886">
    <property type="term" value="C:plasma membrane"/>
    <property type="evidence" value="ECO:0007669"/>
    <property type="project" value="UniProtKB-SubCell"/>
</dbReference>
<feature type="transmembrane region" description="Helical" evidence="10">
    <location>
        <begin position="266"/>
        <end position="283"/>
    </location>
</feature>
<dbReference type="FunFam" id="1.20.1070.10:FF:000354">
    <property type="entry name" value="5-hydroxytryptamine receptor 1A"/>
    <property type="match status" value="1"/>
</dbReference>
<dbReference type="Gene3D" id="1.20.1070.10">
    <property type="entry name" value="Rhodopsin 7-helix transmembrane proteins"/>
    <property type="match status" value="1"/>
</dbReference>
<evidence type="ECO:0000256" key="6">
    <source>
        <dbReference type="ARBA" id="ARBA00023040"/>
    </source>
</evidence>
<dbReference type="PANTHER" id="PTHR24230:SF141">
    <property type="entry name" value="G-PROTEIN COUPLED RECEPTORS FAMILY 1 PROFILE DOMAIN-CONTAINING PROTEIN"/>
    <property type="match status" value="1"/>
</dbReference>
<feature type="transmembrane region" description="Helical" evidence="10">
    <location>
        <begin position="35"/>
        <end position="61"/>
    </location>
</feature>
<name>A0A9N9RZ68_9DIPT</name>
<reference evidence="12" key="1">
    <citation type="submission" date="2022-01" db="EMBL/GenBank/DDBJ databases">
        <authorList>
            <person name="King R."/>
        </authorList>
    </citation>
    <scope>NUCLEOTIDE SEQUENCE</scope>
</reference>
<evidence type="ECO:0000256" key="4">
    <source>
        <dbReference type="ARBA" id="ARBA00022692"/>
    </source>
</evidence>
<keyword evidence="13" id="KW-1185">Reference proteome</keyword>
<dbReference type="OrthoDB" id="9615015at2759"/>
<protein>
    <recommendedName>
        <fullName evidence="11">G-protein coupled receptors family 1 profile domain-containing protein</fullName>
    </recommendedName>
</protein>
<evidence type="ECO:0000256" key="8">
    <source>
        <dbReference type="ARBA" id="ARBA00023170"/>
    </source>
</evidence>
<evidence type="ECO:0000256" key="1">
    <source>
        <dbReference type="ARBA" id="ARBA00004651"/>
    </source>
</evidence>
<evidence type="ECO:0000256" key="3">
    <source>
        <dbReference type="ARBA" id="ARBA00022475"/>
    </source>
</evidence>
<keyword evidence="6" id="KW-0297">G-protein coupled receptor</keyword>
<evidence type="ECO:0000313" key="12">
    <source>
        <dbReference type="EMBL" id="CAG9807749.1"/>
    </source>
</evidence>
<evidence type="ECO:0000256" key="5">
    <source>
        <dbReference type="ARBA" id="ARBA00022989"/>
    </source>
</evidence>
<dbReference type="CDD" id="cd00637">
    <property type="entry name" value="7tm_classA_rhodopsin-like"/>
    <property type="match status" value="1"/>
</dbReference>
<evidence type="ECO:0000256" key="7">
    <source>
        <dbReference type="ARBA" id="ARBA00023136"/>
    </source>
</evidence>
<feature type="domain" description="G-protein coupled receptors family 1 profile" evidence="11">
    <location>
        <begin position="51"/>
        <end position="318"/>
    </location>
</feature>
<keyword evidence="7 10" id="KW-0472">Membrane</keyword>
<keyword evidence="4 10" id="KW-0812">Transmembrane</keyword>
<dbReference type="EMBL" id="OU895879">
    <property type="protein sequence ID" value="CAG9807749.1"/>
    <property type="molecule type" value="Genomic_DNA"/>
</dbReference>
<dbReference type="PRINTS" id="PR00237">
    <property type="entry name" value="GPCRRHODOPSN"/>
</dbReference>
<evidence type="ECO:0000256" key="9">
    <source>
        <dbReference type="ARBA" id="ARBA00023224"/>
    </source>
</evidence>
<dbReference type="Pfam" id="PF00001">
    <property type="entry name" value="7tm_1"/>
    <property type="match status" value="1"/>
</dbReference>